<accession>A0AAF0BUG4</accession>
<evidence type="ECO:0000313" key="1">
    <source>
        <dbReference type="EMBL" id="WCO66053.1"/>
    </source>
</evidence>
<dbReference type="AlphaFoldDB" id="A0AAF0BUG4"/>
<evidence type="ECO:0000313" key="2">
    <source>
        <dbReference type="Proteomes" id="UP001216390"/>
    </source>
</evidence>
<name>A0AAF0BUG4_9ACTN</name>
<proteinExistence type="predicted"/>
<gene>
    <name evidence="1" type="ORF">PO878_16255</name>
</gene>
<dbReference type="InterPro" id="IPR036388">
    <property type="entry name" value="WH-like_DNA-bd_sf"/>
</dbReference>
<dbReference type="EMBL" id="CP116942">
    <property type="protein sequence ID" value="WCO66053.1"/>
    <property type="molecule type" value="Genomic_DNA"/>
</dbReference>
<protein>
    <submittedName>
        <fullName evidence="1">Helix-turn-helix domain-containing protein</fullName>
    </submittedName>
</protein>
<keyword evidence="2" id="KW-1185">Reference proteome</keyword>
<organism evidence="1 2">
    <name type="scientific">Iamia majanohamensis</name>
    <dbReference type="NCBI Taxonomy" id="467976"/>
    <lineage>
        <taxon>Bacteria</taxon>
        <taxon>Bacillati</taxon>
        <taxon>Actinomycetota</taxon>
        <taxon>Acidimicrobiia</taxon>
        <taxon>Acidimicrobiales</taxon>
        <taxon>Iamiaceae</taxon>
        <taxon>Iamia</taxon>
    </lineage>
</organism>
<dbReference type="InterPro" id="IPR036390">
    <property type="entry name" value="WH_DNA-bd_sf"/>
</dbReference>
<dbReference type="KEGG" id="ima:PO878_16255"/>
<dbReference type="Pfam" id="PF12840">
    <property type="entry name" value="HTH_20"/>
    <property type="match status" value="1"/>
</dbReference>
<dbReference type="Proteomes" id="UP001216390">
    <property type="component" value="Chromosome"/>
</dbReference>
<sequence length="197" mass="20594">MEALDVLDDPAAAVVALDPLRSRLLALLVREPASAATLAAAVGTTRQRVTYHLGALARHGLVVEVDQRTHGGLTERLYAPSAASYVVSPAALGEAAADPARVRDRLSASYLLAVAARALREVGGLVRGARAAGQPLPTLTVDTSIRFATPAARAAFARDLDAAVVALAARHHDEAAPDGRWYRVVALAHPRPPEDSP</sequence>
<dbReference type="Gene3D" id="1.10.10.10">
    <property type="entry name" value="Winged helix-like DNA-binding domain superfamily/Winged helix DNA-binding domain"/>
    <property type="match status" value="1"/>
</dbReference>
<dbReference type="SUPFAM" id="SSF46785">
    <property type="entry name" value="Winged helix' DNA-binding domain"/>
    <property type="match status" value="1"/>
</dbReference>
<reference evidence="1" key="1">
    <citation type="submission" date="2023-01" db="EMBL/GenBank/DDBJ databases">
        <title>The diversity of Class Acidimicrobiia in South China Sea sediment environments and the proposal of Iamia marina sp. nov., a novel species of the genus Iamia.</title>
        <authorList>
            <person name="He Y."/>
            <person name="Tian X."/>
        </authorList>
    </citation>
    <scope>NUCLEOTIDE SEQUENCE</scope>
    <source>
        <strain evidence="1">DSM 19957</strain>
    </source>
</reference>